<sequence length="106" mass="13124">MIEKFLNREEKKIFSKRYLNKIKKEDFFSYLEMEEALLESLKDKYKRDNYENKITEIKIMNQQEYVDKLNLYYYDVVLLNKNSSKSEEKITQEFDDLLKPFKKIQK</sequence>
<dbReference type="RefSeq" id="WP_020834303.1">
    <property type="nucleotide sequence ID" value="NC_021846.1"/>
</dbReference>
<dbReference type="AlphaFoldDB" id="S5LTW9"/>
<dbReference type="STRING" id="1276220.STAIW_v1c05390"/>
<keyword evidence="2" id="KW-1185">Reference proteome</keyword>
<evidence type="ECO:0000313" key="1">
    <source>
        <dbReference type="EMBL" id="AGR41164.1"/>
    </source>
</evidence>
<dbReference type="HOGENOM" id="CLU_174844_0_0_14"/>
<protein>
    <submittedName>
        <fullName evidence="1">Uncharacterized protein</fullName>
    </submittedName>
</protein>
<accession>S5LTW9</accession>
<proteinExistence type="predicted"/>
<evidence type="ECO:0000313" key="2">
    <source>
        <dbReference type="Proteomes" id="UP000014984"/>
    </source>
</evidence>
<organism evidence="1 2">
    <name type="scientific">Spiroplasma taiwanense CT-1</name>
    <dbReference type="NCBI Taxonomy" id="1276220"/>
    <lineage>
        <taxon>Bacteria</taxon>
        <taxon>Bacillati</taxon>
        <taxon>Mycoplasmatota</taxon>
        <taxon>Mollicutes</taxon>
        <taxon>Entomoplasmatales</taxon>
        <taxon>Spiroplasmataceae</taxon>
        <taxon>Spiroplasma</taxon>
    </lineage>
</organism>
<name>S5LTW9_9MOLU</name>
<dbReference type="OrthoDB" id="389626at2"/>
<dbReference type="KEGG" id="stai:STAIW_v1c05390"/>
<dbReference type="EMBL" id="CP005074">
    <property type="protein sequence ID" value="AGR41164.1"/>
    <property type="molecule type" value="Genomic_DNA"/>
</dbReference>
<dbReference type="Proteomes" id="UP000014984">
    <property type="component" value="Chromosome"/>
</dbReference>
<dbReference type="PATRIC" id="fig|1276220.3.peg.549"/>
<reference evidence="1 2" key="1">
    <citation type="journal article" date="2013" name="Genome Biol. Evol.">
        <title>Comparison of metabolic capacities and inference of gene content evolution in mosquito-associated Spiroplasma diminutum and S. taiwanense.</title>
        <authorList>
            <person name="Lo W.S."/>
            <person name="Ku C."/>
            <person name="Chen L.L."/>
            <person name="Chang T.H."/>
            <person name="Kuo C.H."/>
        </authorList>
    </citation>
    <scope>NUCLEOTIDE SEQUENCE [LARGE SCALE GENOMIC DNA]</scope>
    <source>
        <strain evidence="1">CT-1</strain>
    </source>
</reference>
<gene>
    <name evidence="1" type="ORF">STAIW_v1c05390</name>
</gene>